<reference evidence="2 3" key="1">
    <citation type="submission" date="2021-08" db="EMBL/GenBank/DDBJ databases">
        <title>WGS assembly of Ceratopteris richardii.</title>
        <authorList>
            <person name="Marchant D.B."/>
            <person name="Chen G."/>
            <person name="Jenkins J."/>
            <person name="Shu S."/>
            <person name="Leebens-Mack J."/>
            <person name="Grimwood J."/>
            <person name="Schmutz J."/>
            <person name="Soltis P."/>
            <person name="Soltis D."/>
            <person name="Chen Z.-H."/>
        </authorList>
    </citation>
    <scope>NUCLEOTIDE SEQUENCE [LARGE SCALE GENOMIC DNA]</scope>
    <source>
        <strain evidence="2">Whitten #5841</strain>
        <tissue evidence="2">Leaf</tissue>
    </source>
</reference>
<evidence type="ECO:0000313" key="2">
    <source>
        <dbReference type="EMBL" id="KAH7294492.1"/>
    </source>
</evidence>
<dbReference type="AlphaFoldDB" id="A0A8T2RDG6"/>
<name>A0A8T2RDG6_CERRI</name>
<dbReference type="InterPro" id="IPR018960">
    <property type="entry name" value="DUF1990"/>
</dbReference>
<organism evidence="2 3">
    <name type="scientific">Ceratopteris richardii</name>
    <name type="common">Triangle waterfern</name>
    <dbReference type="NCBI Taxonomy" id="49495"/>
    <lineage>
        <taxon>Eukaryota</taxon>
        <taxon>Viridiplantae</taxon>
        <taxon>Streptophyta</taxon>
        <taxon>Embryophyta</taxon>
        <taxon>Tracheophyta</taxon>
        <taxon>Polypodiopsida</taxon>
        <taxon>Polypodiidae</taxon>
        <taxon>Polypodiales</taxon>
        <taxon>Pteridineae</taxon>
        <taxon>Pteridaceae</taxon>
        <taxon>Parkerioideae</taxon>
        <taxon>Ceratopteris</taxon>
    </lineage>
</organism>
<proteinExistence type="predicted"/>
<accession>A0A8T2RDG6</accession>
<dbReference type="PANTHER" id="PTHR34202:SF1">
    <property type="entry name" value="UPF0548 PROTEIN"/>
    <property type="match status" value="1"/>
</dbReference>
<protein>
    <recommendedName>
        <fullName evidence="1">DUF1990 domain-containing protein</fullName>
    </recommendedName>
</protein>
<dbReference type="EMBL" id="CM035432">
    <property type="protein sequence ID" value="KAH7294492.1"/>
    <property type="molecule type" value="Genomic_DNA"/>
</dbReference>
<dbReference type="PANTHER" id="PTHR34202">
    <property type="entry name" value="UPF0548 PROTEIN"/>
    <property type="match status" value="1"/>
</dbReference>
<comment type="caution">
    <text evidence="2">The sequence shown here is derived from an EMBL/GenBank/DDBJ whole genome shotgun (WGS) entry which is preliminary data.</text>
</comment>
<evidence type="ECO:0000259" key="1">
    <source>
        <dbReference type="Pfam" id="PF09348"/>
    </source>
</evidence>
<keyword evidence="3" id="KW-1185">Reference proteome</keyword>
<dbReference type="Proteomes" id="UP000825935">
    <property type="component" value="Chromosome 27"/>
</dbReference>
<sequence length="223" mass="25452">MISFSWGLPSSKKQADYLNRTRQGEFNLDENYVGSTLREPFSENFQKDLEKDGFFINNARIKLGTGEAMFLRARKSLISWSQFQLGWTSVDANTPVEIKQRFLVRVNEMIVAWLLQPLEIKYVLDTHCTKMQTCPPNASSSINSEKLKGVFAFGSVTLKGHLLSGEDMFSIKWEEDDSVWYETLSFSKPATFLSLATYPYVQWKQKLFAKQSSVALLKAVSDS</sequence>
<feature type="domain" description="DUF1990" evidence="1">
    <location>
        <begin position="52"/>
        <end position="212"/>
    </location>
</feature>
<gene>
    <name evidence="2" type="ORF">KP509_27G003200</name>
</gene>
<dbReference type="OMA" id="KEIVPWI"/>
<dbReference type="Pfam" id="PF09348">
    <property type="entry name" value="DUF1990"/>
    <property type="match status" value="1"/>
</dbReference>
<dbReference type="OrthoDB" id="46304at2759"/>
<evidence type="ECO:0000313" key="3">
    <source>
        <dbReference type="Proteomes" id="UP000825935"/>
    </source>
</evidence>